<keyword evidence="4" id="KW-1185">Reference proteome</keyword>
<dbReference type="InterPro" id="IPR036079">
    <property type="entry name" value="ATPase_csu/dsu_sf"/>
</dbReference>
<organism evidence="3 4">
    <name type="scientific">Amedibacillus dolichus</name>
    <dbReference type="NCBI Taxonomy" id="31971"/>
    <lineage>
        <taxon>Bacteria</taxon>
        <taxon>Bacillati</taxon>
        <taxon>Bacillota</taxon>
        <taxon>Erysipelotrichia</taxon>
        <taxon>Erysipelotrichales</taxon>
        <taxon>Erysipelotrichaceae</taxon>
        <taxon>Amedibacillus</taxon>
    </lineage>
</organism>
<evidence type="ECO:0000313" key="3">
    <source>
        <dbReference type="EMBL" id="MDM8156262.1"/>
    </source>
</evidence>
<reference evidence="3 4" key="3">
    <citation type="submission" date="2023-06" db="EMBL/GenBank/DDBJ databases">
        <authorList>
            <person name="Zeman M."/>
            <person name="Kubasova T."/>
            <person name="Jahodarova E."/>
            <person name="Nykrynova M."/>
            <person name="Rychlik I."/>
        </authorList>
    </citation>
    <scope>NUCLEOTIDE SEQUENCE [LARGE SCALE GENOMIC DNA]</scope>
    <source>
        <strain evidence="3 4">ET39</strain>
    </source>
</reference>
<dbReference type="Proteomes" id="UP001529340">
    <property type="component" value="Unassembled WGS sequence"/>
</dbReference>
<name>A0ABT7U9I0_9FIRM</name>
<dbReference type="InterPro" id="IPR050873">
    <property type="entry name" value="V-ATPase_V0D/AC39_subunit"/>
</dbReference>
<reference evidence="4" key="1">
    <citation type="submission" date="2023-06" db="EMBL/GenBank/DDBJ databases">
        <title>Identification and characterization of horizontal gene transfer across gut microbiota members of farm animals based on homology search.</title>
        <authorList>
            <person name="Zeman M."/>
            <person name="Kubasova T."/>
            <person name="Jahodarova E."/>
            <person name="Nykrynova M."/>
            <person name="Rychlik I."/>
        </authorList>
    </citation>
    <scope>NUCLEOTIDE SEQUENCE [LARGE SCALE GENOMIC DNA]</scope>
    <source>
        <strain evidence="4">ET39</strain>
    </source>
</reference>
<dbReference type="InterPro" id="IPR002843">
    <property type="entry name" value="ATPase_V0-cplx_csu/dsu"/>
</dbReference>
<dbReference type="RefSeq" id="WP_289606731.1">
    <property type="nucleotide sequence ID" value="NZ_JAUDCG010000003.1"/>
</dbReference>
<dbReference type="Gene3D" id="1.10.132.50">
    <property type="entry name" value="ATP synthase (C/AC39) subunit, domain 3"/>
    <property type="match status" value="3"/>
</dbReference>
<evidence type="ECO:0000313" key="4">
    <source>
        <dbReference type="Proteomes" id="UP001529340"/>
    </source>
</evidence>
<gene>
    <name evidence="3" type="ORF">QUV96_01265</name>
</gene>
<dbReference type="InterPro" id="IPR044911">
    <property type="entry name" value="V-type_ATPase_csu/dsu_dom_3"/>
</dbReference>
<comment type="caution">
    <text evidence="3">The sequence shown here is derived from an EMBL/GenBank/DDBJ whole genome shotgun (WGS) entry which is preliminary data.</text>
</comment>
<protein>
    <submittedName>
        <fullName evidence="3">V-type ATPase subunit</fullName>
    </submittedName>
</protein>
<keyword evidence="1" id="KW-0813">Transport</keyword>
<evidence type="ECO:0000256" key="1">
    <source>
        <dbReference type="ARBA" id="ARBA00022448"/>
    </source>
</evidence>
<reference evidence="3 4" key="2">
    <citation type="submission" date="2023-06" db="EMBL/GenBank/DDBJ databases">
        <title>Identification and characterization of horizontal gene transfer across gut microbiota members of farm animals based on homology search.</title>
        <authorList>
            <person name="Schwarzerova J."/>
            <person name="Nykrynova M."/>
            <person name="Jureckova K."/>
            <person name="Cejkova D."/>
            <person name="Rychlik I."/>
        </authorList>
    </citation>
    <scope>NUCLEOTIDE SEQUENCE [LARGE SCALE GENOMIC DNA]</scope>
    <source>
        <strain evidence="3 4">ET39</strain>
    </source>
</reference>
<accession>A0ABT7U9I0</accession>
<proteinExistence type="predicted"/>
<dbReference type="PANTHER" id="PTHR38682:SF1">
    <property type="entry name" value="V-TYPE ATP SYNTHASE SUBUNIT C"/>
    <property type="match status" value="1"/>
</dbReference>
<dbReference type="PANTHER" id="PTHR38682">
    <property type="entry name" value="V-TYPE ATP SYNTHASE SUBUNIT C"/>
    <property type="match status" value="1"/>
</dbReference>
<dbReference type="Pfam" id="PF01992">
    <property type="entry name" value="vATP-synt_AC39"/>
    <property type="match status" value="1"/>
</dbReference>
<evidence type="ECO:0000256" key="2">
    <source>
        <dbReference type="ARBA" id="ARBA00023065"/>
    </source>
</evidence>
<keyword evidence="2" id="KW-0406">Ion transport</keyword>
<sequence>MAVAAGAIISKVRSMYGEHLNERDYSELLRKRSVGEIAGYLKQETHYREALRNVRENNVHRGQLEDILRKDLFRELVRLYRYADSKDEAYYHLFIEEVEIDVILHILRMLISGRIQDAIAELPVFMREYFSYDLMKMGTVRSYDDLLDVVEKTYYHKVLLPFRVNKGREDNIDYAGCEAALIRAYYDRLIREVQRSMSGVLRKDLLEMHTLHIELNNLAKIYRFKRYYNVSQEVVMESLVPVEGRLRKSTIMEMVNAADDQTFQKLLAQSRYHLRFEEEDNIDIEWYMDNIRYQNARRKLYYSQKAPVVFSAYAVLQKNELTNIIRIIEGVRYQVDSDTIASMLIY</sequence>
<dbReference type="EMBL" id="JAUDCG010000003">
    <property type="protein sequence ID" value="MDM8156262.1"/>
    <property type="molecule type" value="Genomic_DNA"/>
</dbReference>
<dbReference type="SUPFAM" id="SSF103486">
    <property type="entry name" value="V-type ATP synthase subunit C"/>
    <property type="match status" value="1"/>
</dbReference>